<name>A0A937VZ92_UNCTE</name>
<keyword evidence="1" id="KW-0732">Signal</keyword>
<accession>A0A937VZ92</accession>
<feature type="chain" id="PRO_5037060081" description="Alginate export domain-containing protein" evidence="1">
    <location>
        <begin position="24"/>
        <end position="570"/>
    </location>
</feature>
<reference evidence="2" key="1">
    <citation type="submission" date="2019-03" db="EMBL/GenBank/DDBJ databases">
        <title>Lake Tanganyika Metagenome-Assembled Genomes (MAGs).</title>
        <authorList>
            <person name="Tran P."/>
        </authorList>
    </citation>
    <scope>NUCLEOTIDE SEQUENCE</scope>
    <source>
        <strain evidence="2">K_DeepCast_65m_m2_066</strain>
    </source>
</reference>
<proteinExistence type="predicted"/>
<comment type="caution">
    <text evidence="2">The sequence shown here is derived from an EMBL/GenBank/DDBJ whole genome shotgun (WGS) entry which is preliminary data.</text>
</comment>
<dbReference type="EMBL" id="VGLS01000035">
    <property type="protein sequence ID" value="MBM3222609.1"/>
    <property type="molecule type" value="Genomic_DNA"/>
</dbReference>
<evidence type="ECO:0000313" key="2">
    <source>
        <dbReference type="EMBL" id="MBM3222609.1"/>
    </source>
</evidence>
<organism evidence="2 3">
    <name type="scientific">Tectimicrobiota bacterium</name>
    <dbReference type="NCBI Taxonomy" id="2528274"/>
    <lineage>
        <taxon>Bacteria</taxon>
        <taxon>Pseudomonadati</taxon>
        <taxon>Nitrospinota/Tectimicrobiota group</taxon>
        <taxon>Candidatus Tectimicrobiota</taxon>
    </lineage>
</organism>
<sequence length="570" mass="62435">MRRFTVIALVSVLLLAIASIVTAQQTSQPVVRMGNWLEVGNDLFMHLIATADVRYKTVHNMDFEKRVRDRVSGRDPDNTASQESEIDGSYAELRLGAEFRYQKSLYAQILFEHQQIFDGNLIDDRSNTSNPGGTDVFGRPASTENPGFHIERYWIDYSFPGTPIRLLVGADLWFTDQAGLVGDDDPRFAIFAKFGDLSFSAAAVIQNESQRIGLQNDNDFIFYNFGAAYDWKPHRFQLDITYFRDRFNGADTSVFGARAGLGFTGQKTDSVLIMPSWSGRLGPVRALLQGNILVGTARGGTIGVPAGVPARRDYDIFAGGVVAYAEADFGIVRPFVGLVYGSGDGDPTDDKLHGLTTLPQREITLITATSFFGHMDTSNAFATRDYACPARVQGVRTVAPAREPLAIGGNVLGGASPTGTECAHTTGNPFNDRIGNAMHRGITTTYSNPGALVIPVGVRVFPLKGHEITGWFVYRGFAKTELLEIAFGPELRAQGRNSISKSQYYELGGFYQWTINPHFDIRLAGNIAIPGEGYKDLAKFADCNPNVAGLQRCSGDDIALIGEARFRARF</sequence>
<dbReference type="AlphaFoldDB" id="A0A937VZ92"/>
<feature type="signal peptide" evidence="1">
    <location>
        <begin position="1"/>
        <end position="23"/>
    </location>
</feature>
<evidence type="ECO:0000313" key="3">
    <source>
        <dbReference type="Proteomes" id="UP000712673"/>
    </source>
</evidence>
<dbReference type="Proteomes" id="UP000712673">
    <property type="component" value="Unassembled WGS sequence"/>
</dbReference>
<protein>
    <recommendedName>
        <fullName evidence="4">Alginate export domain-containing protein</fullName>
    </recommendedName>
</protein>
<gene>
    <name evidence="2" type="ORF">FJZ47_02225</name>
</gene>
<evidence type="ECO:0008006" key="4">
    <source>
        <dbReference type="Google" id="ProtNLM"/>
    </source>
</evidence>
<evidence type="ECO:0000256" key="1">
    <source>
        <dbReference type="SAM" id="SignalP"/>
    </source>
</evidence>